<dbReference type="Proteomes" id="UP001279734">
    <property type="component" value="Unassembled WGS sequence"/>
</dbReference>
<reference evidence="1" key="1">
    <citation type="submission" date="2023-05" db="EMBL/GenBank/DDBJ databases">
        <title>Nepenthes gracilis genome sequencing.</title>
        <authorList>
            <person name="Fukushima K."/>
        </authorList>
    </citation>
    <scope>NUCLEOTIDE SEQUENCE</scope>
    <source>
        <strain evidence="1">SING2019-196</strain>
    </source>
</reference>
<gene>
    <name evidence="1" type="ORF">Nepgr_027174</name>
</gene>
<accession>A0AAD3TA13</accession>
<sequence>MCVEVGRGDPLPSKNSRSPIVPITPRLWRWKLFTTRIQLVVPALLSEQSKRASISLPLTQAPGVEGICARQIAFGSRAHGLDGGGCHAAHVLADVNLASRAVF</sequence>
<protein>
    <submittedName>
        <fullName evidence="1">Uncharacterized protein</fullName>
    </submittedName>
</protein>
<proteinExistence type="predicted"/>
<evidence type="ECO:0000313" key="1">
    <source>
        <dbReference type="EMBL" id="GMH25331.1"/>
    </source>
</evidence>
<organism evidence="1 2">
    <name type="scientific">Nepenthes gracilis</name>
    <name type="common">Slender pitcher plant</name>
    <dbReference type="NCBI Taxonomy" id="150966"/>
    <lineage>
        <taxon>Eukaryota</taxon>
        <taxon>Viridiplantae</taxon>
        <taxon>Streptophyta</taxon>
        <taxon>Embryophyta</taxon>
        <taxon>Tracheophyta</taxon>
        <taxon>Spermatophyta</taxon>
        <taxon>Magnoliopsida</taxon>
        <taxon>eudicotyledons</taxon>
        <taxon>Gunneridae</taxon>
        <taxon>Pentapetalae</taxon>
        <taxon>Caryophyllales</taxon>
        <taxon>Nepenthaceae</taxon>
        <taxon>Nepenthes</taxon>
    </lineage>
</organism>
<evidence type="ECO:0000313" key="2">
    <source>
        <dbReference type="Proteomes" id="UP001279734"/>
    </source>
</evidence>
<dbReference type="AlphaFoldDB" id="A0AAD3TA13"/>
<keyword evidence="2" id="KW-1185">Reference proteome</keyword>
<comment type="caution">
    <text evidence="1">The sequence shown here is derived from an EMBL/GenBank/DDBJ whole genome shotgun (WGS) entry which is preliminary data.</text>
</comment>
<dbReference type="EMBL" id="BSYO01000029">
    <property type="protein sequence ID" value="GMH25331.1"/>
    <property type="molecule type" value="Genomic_DNA"/>
</dbReference>
<name>A0AAD3TA13_NEPGR</name>